<dbReference type="Gene3D" id="1.10.287.950">
    <property type="entry name" value="Methyl-accepting chemotaxis protein"/>
    <property type="match status" value="1"/>
</dbReference>
<evidence type="ECO:0000313" key="11">
    <source>
        <dbReference type="Proteomes" id="UP000283458"/>
    </source>
</evidence>
<evidence type="ECO:0000259" key="9">
    <source>
        <dbReference type="PROSITE" id="PS50885"/>
    </source>
</evidence>
<evidence type="ECO:0000259" key="8">
    <source>
        <dbReference type="PROSITE" id="PS50192"/>
    </source>
</evidence>
<evidence type="ECO:0000256" key="3">
    <source>
        <dbReference type="ARBA" id="ARBA00023224"/>
    </source>
</evidence>
<dbReference type="AlphaFoldDB" id="A0A418VPU3"/>
<evidence type="ECO:0000256" key="1">
    <source>
        <dbReference type="ARBA" id="ARBA00004429"/>
    </source>
</evidence>
<dbReference type="InterPro" id="IPR004089">
    <property type="entry name" value="MCPsignal_dom"/>
</dbReference>
<keyword evidence="3 5" id="KW-0807">Transducer</keyword>
<dbReference type="Pfam" id="PF00015">
    <property type="entry name" value="MCPsignal"/>
    <property type="match status" value="1"/>
</dbReference>
<dbReference type="SMART" id="SM00283">
    <property type="entry name" value="MA"/>
    <property type="match status" value="1"/>
</dbReference>
<evidence type="ECO:0000259" key="7">
    <source>
        <dbReference type="PROSITE" id="PS50111"/>
    </source>
</evidence>
<dbReference type="PROSITE" id="PS50885">
    <property type="entry name" value="HAMP"/>
    <property type="match status" value="1"/>
</dbReference>
<keyword evidence="6" id="KW-0812">Transmembrane</keyword>
<dbReference type="PANTHER" id="PTHR32089">
    <property type="entry name" value="METHYL-ACCEPTING CHEMOTAXIS PROTEIN MCPB"/>
    <property type="match status" value="1"/>
</dbReference>
<dbReference type="GO" id="GO:0005886">
    <property type="term" value="C:plasma membrane"/>
    <property type="evidence" value="ECO:0007669"/>
    <property type="project" value="UniProtKB-SubCell"/>
</dbReference>
<dbReference type="SUPFAM" id="SSF58104">
    <property type="entry name" value="Methyl-accepting chemotaxis protein (MCP) signaling domain"/>
    <property type="match status" value="1"/>
</dbReference>
<dbReference type="InterPro" id="IPR000727">
    <property type="entry name" value="T_SNARE_dom"/>
</dbReference>
<evidence type="ECO:0000256" key="6">
    <source>
        <dbReference type="SAM" id="Phobius"/>
    </source>
</evidence>
<dbReference type="SMART" id="SM00304">
    <property type="entry name" value="HAMP"/>
    <property type="match status" value="1"/>
</dbReference>
<evidence type="ECO:0000256" key="5">
    <source>
        <dbReference type="PROSITE-ProRule" id="PRU00284"/>
    </source>
</evidence>
<comment type="subcellular location">
    <subcellularLocation>
        <location evidence="1">Cell inner membrane</location>
        <topology evidence="1">Multi-pass membrane protein</topology>
    </subcellularLocation>
</comment>
<dbReference type="PANTHER" id="PTHR32089:SF112">
    <property type="entry name" value="LYSOZYME-LIKE PROTEIN-RELATED"/>
    <property type="match status" value="1"/>
</dbReference>
<dbReference type="Proteomes" id="UP000283458">
    <property type="component" value="Unassembled WGS sequence"/>
</dbReference>
<keyword evidence="6" id="KW-1133">Transmembrane helix</keyword>
<comment type="similarity">
    <text evidence="4">Belongs to the methyl-accepting chemotaxis (MCP) protein family.</text>
</comment>
<dbReference type="CDD" id="cd18774">
    <property type="entry name" value="PDC2_HK_sensor"/>
    <property type="match status" value="1"/>
</dbReference>
<evidence type="ECO:0000256" key="2">
    <source>
        <dbReference type="ARBA" id="ARBA00022519"/>
    </source>
</evidence>
<gene>
    <name evidence="10" type="ORF">D3877_24255</name>
</gene>
<dbReference type="CDD" id="cd12913">
    <property type="entry name" value="PDC1_MCP_like"/>
    <property type="match status" value="1"/>
</dbReference>
<dbReference type="Gene3D" id="6.10.340.10">
    <property type="match status" value="1"/>
</dbReference>
<accession>A0A418VPU3</accession>
<feature type="transmembrane region" description="Helical" evidence="6">
    <location>
        <begin position="357"/>
        <end position="379"/>
    </location>
</feature>
<feature type="domain" description="Methyl-accepting transducer" evidence="7">
    <location>
        <begin position="463"/>
        <end position="692"/>
    </location>
</feature>
<keyword evidence="11" id="KW-1185">Reference proteome</keyword>
<proteinExistence type="inferred from homology"/>
<feature type="domain" description="HAMP" evidence="9">
    <location>
        <begin position="380"/>
        <end position="432"/>
    </location>
</feature>
<sequence length="726" mass="76475">MRMKSIQNKIAALAGACLAGTVMTLVVFGVVSTRTTNSYVGESVSGILNKTTQESLQNLAASQAGLIRSEFETALNAARTMAHSFATMADGMNPGHVPVDKRREALNGVLLNVLRNNPLFNGTYSAWEPDALDANDSEFRNRRDTGTDATGRFIPYWNRDDSGRIAMQPLVEYDSRALHPNGVMKGGWYIGPQETGKESVLDPLPYIVQGKQVFLATLSVPIVVGGKFVGVAGSDFNLDFVQQLATKVSQAVYDGRSEVVIVSNMGLIVAHSARPASVGQPLATIDPSWREDLAIVQGGKPQVDVQTGTNLLRSFAPIPLGATGKPWAVLIQVPRDVVLADGLALSASLNERANSSVLWQVAVGVLVVSLAVGAMWMMARGIARPIRASVRFAEGIAAGQFDQTLDIRQEDEIGVLADALRKMLDDLQRMIAQRAADQARMEAERRSAMLRLADDLEARVGNVVETVDTAARTMNGTAQAMAATASQTTQQASVVAAASDEANVNVQTVAAATEELSGSIREIGQQVNRSASVAREAVAAAQQANGRVLGLTEAAAKIGAVVQLIQDIASQTNLLALNATIEAARAGEAGKGFAVVAGEVKNLATQTAKATEEIAGQVSDMQRVTHETAAVIKEVGVIIAQIDDISTSIAAAVEQQGAATIEIARNVQQAATGTREVSSTITDVRHAAEKAGQSAGEVLTVSTQLSGESNRLRSVVDAALSQIRAA</sequence>
<comment type="caution">
    <text evidence="10">The sequence shown here is derived from an EMBL/GenBank/DDBJ whole genome shotgun (WGS) entry which is preliminary data.</text>
</comment>
<protein>
    <submittedName>
        <fullName evidence="10">Methyl-accepting chemotaxis protein</fullName>
    </submittedName>
</protein>
<reference evidence="10 11" key="1">
    <citation type="submission" date="2018-09" db="EMBL/GenBank/DDBJ databases">
        <authorList>
            <person name="Zhu H."/>
        </authorList>
    </citation>
    <scope>NUCLEOTIDE SEQUENCE [LARGE SCALE GENOMIC DNA]</scope>
    <source>
        <strain evidence="10 11">K2W22B-5</strain>
    </source>
</reference>
<name>A0A418VPU3_9PROT</name>
<dbReference type="OrthoDB" id="9814362at2"/>
<dbReference type="PROSITE" id="PS50192">
    <property type="entry name" value="T_SNARE"/>
    <property type="match status" value="1"/>
</dbReference>
<dbReference type="Pfam" id="PF22673">
    <property type="entry name" value="MCP-like_PDC_1"/>
    <property type="match status" value="1"/>
</dbReference>
<keyword evidence="2" id="KW-0997">Cell inner membrane</keyword>
<feature type="domain" description="T-SNARE coiled-coil homology" evidence="8">
    <location>
        <begin position="622"/>
        <end position="684"/>
    </location>
</feature>
<dbReference type="InterPro" id="IPR003660">
    <property type="entry name" value="HAMP_dom"/>
</dbReference>
<dbReference type="Pfam" id="PF00672">
    <property type="entry name" value="HAMP"/>
    <property type="match status" value="1"/>
</dbReference>
<organism evidence="10 11">
    <name type="scientific">Azospirillum cavernae</name>
    <dbReference type="NCBI Taxonomy" id="2320860"/>
    <lineage>
        <taxon>Bacteria</taxon>
        <taxon>Pseudomonadati</taxon>
        <taxon>Pseudomonadota</taxon>
        <taxon>Alphaproteobacteria</taxon>
        <taxon>Rhodospirillales</taxon>
        <taxon>Azospirillaceae</taxon>
        <taxon>Azospirillum</taxon>
    </lineage>
</organism>
<evidence type="ECO:0000256" key="4">
    <source>
        <dbReference type="ARBA" id="ARBA00029447"/>
    </source>
</evidence>
<dbReference type="GO" id="GO:0007165">
    <property type="term" value="P:signal transduction"/>
    <property type="evidence" value="ECO:0007669"/>
    <property type="project" value="UniProtKB-KW"/>
</dbReference>
<dbReference type="CDD" id="cd06225">
    <property type="entry name" value="HAMP"/>
    <property type="match status" value="1"/>
</dbReference>
<dbReference type="Gene3D" id="3.30.450.20">
    <property type="entry name" value="PAS domain"/>
    <property type="match status" value="2"/>
</dbReference>
<dbReference type="EMBL" id="QYUL01000004">
    <property type="protein sequence ID" value="RJF78231.1"/>
    <property type="molecule type" value="Genomic_DNA"/>
</dbReference>
<keyword evidence="2" id="KW-1003">Cell membrane</keyword>
<keyword evidence="6" id="KW-0472">Membrane</keyword>
<evidence type="ECO:0000313" key="10">
    <source>
        <dbReference type="EMBL" id="RJF78231.1"/>
    </source>
</evidence>
<dbReference type="PROSITE" id="PS50111">
    <property type="entry name" value="CHEMOTAXIS_TRANSDUC_2"/>
    <property type="match status" value="1"/>
</dbReference>